<evidence type="ECO:0000256" key="3">
    <source>
        <dbReference type="ARBA" id="ARBA00022764"/>
    </source>
</evidence>
<dbReference type="Pfam" id="PF07940">
    <property type="entry name" value="Hepar_II_III_C"/>
    <property type="match status" value="1"/>
</dbReference>
<dbReference type="GO" id="GO:0042597">
    <property type="term" value="C:periplasmic space"/>
    <property type="evidence" value="ECO:0007669"/>
    <property type="project" value="UniProtKB-SubCell"/>
</dbReference>
<dbReference type="InterPro" id="IPR008929">
    <property type="entry name" value="Chondroitin_lyas"/>
</dbReference>
<dbReference type="Pfam" id="PF05426">
    <property type="entry name" value="Alginate_lyase"/>
    <property type="match status" value="1"/>
</dbReference>
<dbReference type="GO" id="GO:0016829">
    <property type="term" value="F:lyase activity"/>
    <property type="evidence" value="ECO:0007669"/>
    <property type="project" value="UniProtKB-KW"/>
</dbReference>
<evidence type="ECO:0000256" key="1">
    <source>
        <dbReference type="ARBA" id="ARBA00004418"/>
    </source>
</evidence>
<dbReference type="PANTHER" id="PTHR39210:SF1">
    <property type="entry name" value="HEPARIN-SULFATE LYASE"/>
    <property type="match status" value="1"/>
</dbReference>
<dbReference type="InterPro" id="IPR012480">
    <property type="entry name" value="Hepar_II_III_C"/>
</dbReference>
<dbReference type="PANTHER" id="PTHR39210">
    <property type="entry name" value="HEPARIN-SULFATE LYASE"/>
    <property type="match status" value="1"/>
</dbReference>
<feature type="domain" description="Heparinase II/III-like C-terminal" evidence="6">
    <location>
        <begin position="379"/>
        <end position="641"/>
    </location>
</feature>
<evidence type="ECO:0000313" key="7">
    <source>
        <dbReference type="EMBL" id="KAB6139608.1"/>
    </source>
</evidence>
<reference evidence="9 10" key="1">
    <citation type="submission" date="2018-08" db="EMBL/GenBank/DDBJ databases">
        <title>A genome reference for cultivated species of the human gut microbiota.</title>
        <authorList>
            <person name="Zou Y."/>
            <person name="Xue W."/>
            <person name="Luo G."/>
        </authorList>
    </citation>
    <scope>NUCLEOTIDE SEQUENCE [LARGE SCALE GENOMIC DNA]</scope>
    <source>
        <strain evidence="9 10">TF10-34</strain>
    </source>
</reference>
<dbReference type="Proteomes" id="UP000438288">
    <property type="component" value="Unassembled WGS sequence"/>
</dbReference>
<dbReference type="Gene3D" id="2.70.98.70">
    <property type="match status" value="1"/>
</dbReference>
<dbReference type="Gene3D" id="1.50.10.100">
    <property type="entry name" value="Chondroitin AC/alginate lyase"/>
    <property type="match status" value="1"/>
</dbReference>
<dbReference type="EMBL" id="WDCP01000001">
    <property type="protein sequence ID" value="KAB6342010.1"/>
    <property type="molecule type" value="Genomic_DNA"/>
</dbReference>
<dbReference type="EMBL" id="QSQU01000017">
    <property type="protein sequence ID" value="RGK61538.1"/>
    <property type="molecule type" value="Genomic_DNA"/>
</dbReference>
<keyword evidence="4 9" id="KW-0456">Lyase</keyword>
<feature type="domain" description="Alginate lyase" evidence="5">
    <location>
        <begin position="90"/>
        <end position="300"/>
    </location>
</feature>
<name>A0A173Y4V4_9BACE</name>
<proteinExistence type="predicted"/>
<dbReference type="EMBL" id="WDEH01000011">
    <property type="protein sequence ID" value="KAB6139608.1"/>
    <property type="molecule type" value="Genomic_DNA"/>
</dbReference>
<evidence type="ECO:0000256" key="4">
    <source>
        <dbReference type="ARBA" id="ARBA00023239"/>
    </source>
</evidence>
<accession>A0A173Y4V4</accession>
<gene>
    <name evidence="9" type="ORF">DXD03_12745</name>
    <name evidence="7" type="ORF">GA424_08940</name>
    <name evidence="8" type="ORF">GAZ43_00680</name>
</gene>
<evidence type="ECO:0000259" key="5">
    <source>
        <dbReference type="Pfam" id="PF05426"/>
    </source>
</evidence>
<evidence type="ECO:0000313" key="10">
    <source>
        <dbReference type="Proteomes" id="UP000261210"/>
    </source>
</evidence>
<protein>
    <submittedName>
        <fullName evidence="7">Alginate lyase family protein</fullName>
    </submittedName>
    <submittedName>
        <fullName evidence="9">Chondroitin lyase</fullName>
    </submittedName>
</protein>
<evidence type="ECO:0000256" key="2">
    <source>
        <dbReference type="ARBA" id="ARBA00022729"/>
    </source>
</evidence>
<organism evidence="9 10">
    <name type="scientific">Bacteroides xylanisolvens</name>
    <dbReference type="NCBI Taxonomy" id="371601"/>
    <lineage>
        <taxon>Bacteria</taxon>
        <taxon>Pseudomonadati</taxon>
        <taxon>Bacteroidota</taxon>
        <taxon>Bacteroidia</taxon>
        <taxon>Bacteroidales</taxon>
        <taxon>Bacteroidaceae</taxon>
        <taxon>Bacteroides</taxon>
    </lineage>
</organism>
<dbReference type="InterPro" id="IPR008397">
    <property type="entry name" value="Alginate_lyase_dom"/>
</dbReference>
<evidence type="ECO:0000313" key="12">
    <source>
        <dbReference type="Proteomes" id="UP000487596"/>
    </source>
</evidence>
<comment type="caution">
    <text evidence="9">The sequence shown here is derived from an EMBL/GenBank/DDBJ whole genome shotgun (WGS) entry which is preliminary data.</text>
</comment>
<reference evidence="11 12" key="2">
    <citation type="journal article" date="2019" name="Nat. Med.">
        <title>A library of human gut bacterial isolates paired with longitudinal multiomics data enables mechanistic microbiome research.</title>
        <authorList>
            <person name="Poyet M."/>
            <person name="Groussin M."/>
            <person name="Gibbons S.M."/>
            <person name="Avila-Pacheco J."/>
            <person name="Jiang X."/>
            <person name="Kearney S.M."/>
            <person name="Perrotta A.R."/>
            <person name="Berdy B."/>
            <person name="Zhao S."/>
            <person name="Lieberman T.D."/>
            <person name="Swanson P.K."/>
            <person name="Smith M."/>
            <person name="Roesemann S."/>
            <person name="Alexander J.E."/>
            <person name="Rich S.A."/>
            <person name="Livny J."/>
            <person name="Vlamakis H."/>
            <person name="Clish C."/>
            <person name="Bullock K."/>
            <person name="Deik A."/>
            <person name="Scott J."/>
            <person name="Pierce K.A."/>
            <person name="Xavier R.J."/>
            <person name="Alm E.J."/>
        </authorList>
    </citation>
    <scope>NUCLEOTIDE SEQUENCE [LARGE SCALE GENOMIC DNA]</scope>
    <source>
        <strain evidence="8 11">BIOML-A16</strain>
        <strain evidence="7 12">BIOML-A62</strain>
    </source>
</reference>
<evidence type="ECO:0000259" key="6">
    <source>
        <dbReference type="Pfam" id="PF07940"/>
    </source>
</evidence>
<dbReference type="AlphaFoldDB" id="A0A173Y4V4"/>
<keyword evidence="3" id="KW-0574">Periplasm</keyword>
<evidence type="ECO:0000313" key="11">
    <source>
        <dbReference type="Proteomes" id="UP000438288"/>
    </source>
</evidence>
<evidence type="ECO:0000313" key="8">
    <source>
        <dbReference type="EMBL" id="KAB6342010.1"/>
    </source>
</evidence>
<sequence length="735" mass="82445">MRKLIICIFMVLGGYLFSFAQHPSLLFTQEEVNEMRAGKGTVPAFDKSLSEVLAAADAAVNSPVSVPVPVDGGGGVVHEQHKSNYYAMFHCGVAYQLTGDKKYAAYVGDMLEAYAKLYPTLGFHPLQLSPVPGRLFWQTLNESVWLVHTAVAYDCIYNTLSSKQRATIEKNLFVPMADFIMDGMGDNHANNKTFNKMHNHATWATAAVGMIGFAMNREDYVKKALYGSDGTGKRGGFIRQMDYLFSPDGYFTEGAYYQRYAIWPFVIFAQCIENKLPDLKIFNYRDSILSKALSTLIQLSYEGEFFHINDALLKGLSAQELVYAVDILYNVNPSDKSLLSVANKYQHTYLPTSGGFKVARDIARGEAAPIIYRSSVFRDGRKGDEGGVAVIRSTDSNLNSALTLKATSHGLSHGHFDKLTMAYYDNGNEILPDYGASRFLNIEAKYKGHYTRENQSFAKQTIAHNTLVVDETSHFAGDIKVSSRYHSDIIYHDFNGGHFQVMVAKDTNAYPGIEMKRTLAYVTTPFLQFPLILDVLQANADKEHQYDYPIWYNGHFVSLNFPYAKATNELKTLGTKDGYQHLWLEAWGQNKSRNTSSFTFVNKDRFYTISIATTAQTEMKMLRLGANDPDFNLRNETAFLIREKARKNHTFATSIETHGEYDVVMETSSNLTSSCEEVKVVMDTASYTVVKATYKGGHSVMLCLSNTDADKEKGHRLTVEGTMYAWNGRCGVFMK</sequence>
<dbReference type="RefSeq" id="WP_008641352.1">
    <property type="nucleotide sequence ID" value="NZ_CP072212.1"/>
</dbReference>
<comment type="subcellular location">
    <subcellularLocation>
        <location evidence="1">Periplasm</location>
    </subcellularLocation>
</comment>
<keyword evidence="2" id="KW-0732">Signal</keyword>
<dbReference type="SUPFAM" id="SSF48230">
    <property type="entry name" value="Chondroitin AC/alginate lyase"/>
    <property type="match status" value="1"/>
</dbReference>
<dbReference type="Proteomes" id="UP000261210">
    <property type="component" value="Unassembled WGS sequence"/>
</dbReference>
<dbReference type="SMR" id="A0A173Y4V4"/>
<evidence type="ECO:0000313" key="9">
    <source>
        <dbReference type="EMBL" id="RGK61538.1"/>
    </source>
</evidence>
<dbReference type="Proteomes" id="UP000487596">
    <property type="component" value="Unassembled WGS sequence"/>
</dbReference>